<protein>
    <submittedName>
        <fullName evidence="1">Uncharacterized protein</fullName>
    </submittedName>
</protein>
<sequence>MTIIQRTFSAAFRHGQSAHRWSTRSGREAENSVAAEVRPHGASARITAAPWAGLYLEVDDAGGDGATRQPEVSDLERFLASIMYGE</sequence>
<name>A0A4R5K790_9MICC</name>
<dbReference type="EMBL" id="SMRU01000045">
    <property type="protein sequence ID" value="TDF88553.1"/>
    <property type="molecule type" value="Genomic_DNA"/>
</dbReference>
<organism evidence="1 2">
    <name type="scientific">Arthrobacter terricola</name>
    <dbReference type="NCBI Taxonomy" id="2547396"/>
    <lineage>
        <taxon>Bacteria</taxon>
        <taxon>Bacillati</taxon>
        <taxon>Actinomycetota</taxon>
        <taxon>Actinomycetes</taxon>
        <taxon>Micrococcales</taxon>
        <taxon>Micrococcaceae</taxon>
        <taxon>Arthrobacter</taxon>
    </lineage>
</organism>
<dbReference type="RefSeq" id="WP_133206739.1">
    <property type="nucleotide sequence ID" value="NZ_SMRU01000045.1"/>
</dbReference>
<dbReference type="Proteomes" id="UP000295511">
    <property type="component" value="Unassembled WGS sequence"/>
</dbReference>
<comment type="caution">
    <text evidence="1">The sequence shown here is derived from an EMBL/GenBank/DDBJ whole genome shotgun (WGS) entry which is preliminary data.</text>
</comment>
<keyword evidence="2" id="KW-1185">Reference proteome</keyword>
<proteinExistence type="predicted"/>
<dbReference type="AlphaFoldDB" id="A0A4R5K790"/>
<accession>A0A4R5K790</accession>
<gene>
    <name evidence="1" type="ORF">E1809_23860</name>
</gene>
<reference evidence="1 2" key="1">
    <citation type="submission" date="2019-03" db="EMBL/GenBank/DDBJ databases">
        <title>Whole genome sequence of Arthrobacter sp JH1-1.</title>
        <authorList>
            <person name="Trinh H.N."/>
        </authorList>
    </citation>
    <scope>NUCLEOTIDE SEQUENCE [LARGE SCALE GENOMIC DNA]</scope>
    <source>
        <strain evidence="1 2">JH1-1</strain>
    </source>
</reference>
<evidence type="ECO:0000313" key="1">
    <source>
        <dbReference type="EMBL" id="TDF88553.1"/>
    </source>
</evidence>
<evidence type="ECO:0000313" key="2">
    <source>
        <dbReference type="Proteomes" id="UP000295511"/>
    </source>
</evidence>